<sequence>MPSSNPTIVFAPGAWHTPACFDPIRDALHSRGWSTEAVEYPSVGAEPPNKGLEDDSNAVRAVLERLADEGEQIVLVVHSYGGLVGANALKGLGYRQRAGRGLPGGVVMFVYLAAFVTPLGKCIKELLGGNFLPWMNAQGDRVYADNPEEVFYHDLSGNALQEAIKTLTHQSARVFTDTVTYEPWHDIECMYFFCDDDKALIPVAQEQMAGLLGPNAVHFHSKASHSVFLSQIDDTVKGLEYAAEEGKTRAGPQALN</sequence>
<accession>A0A8H4TRH8</accession>
<keyword evidence="3" id="KW-1185">Reference proteome</keyword>
<proteinExistence type="predicted"/>
<dbReference type="Proteomes" id="UP000622797">
    <property type="component" value="Unassembled WGS sequence"/>
</dbReference>
<dbReference type="EMBL" id="JABEXW010000533">
    <property type="protein sequence ID" value="KAF4962592.1"/>
    <property type="molecule type" value="Genomic_DNA"/>
</dbReference>
<dbReference type="Gene3D" id="3.40.50.1820">
    <property type="entry name" value="alpha/beta hydrolase"/>
    <property type="match status" value="1"/>
</dbReference>
<reference evidence="2" key="1">
    <citation type="journal article" date="2020" name="BMC Genomics">
        <title>Correction to: Identification and distribution of gene clusters required for synthesis of sphingolipid metabolism inhibitors in diverse species of the filamentous fungus Fusarium.</title>
        <authorList>
            <person name="Kim H.S."/>
            <person name="Lohmar J.M."/>
            <person name="Busman M."/>
            <person name="Brown D.W."/>
            <person name="Naumann T.A."/>
            <person name="Divon H.H."/>
            <person name="Lysoe E."/>
            <person name="Uhlig S."/>
            <person name="Proctor R.H."/>
        </authorList>
    </citation>
    <scope>NUCLEOTIDE SEQUENCE</scope>
    <source>
        <strain evidence="2">NRRL 20472</strain>
    </source>
</reference>
<evidence type="ECO:0000259" key="1">
    <source>
        <dbReference type="Pfam" id="PF12697"/>
    </source>
</evidence>
<dbReference type="PANTHER" id="PTHR37017:SF11">
    <property type="entry name" value="ESTERASE_LIPASE_THIOESTERASE DOMAIN-CONTAINING PROTEIN"/>
    <property type="match status" value="1"/>
</dbReference>
<dbReference type="SUPFAM" id="SSF53474">
    <property type="entry name" value="alpha/beta-Hydrolases"/>
    <property type="match status" value="1"/>
</dbReference>
<dbReference type="OrthoDB" id="408373at2759"/>
<reference evidence="2" key="2">
    <citation type="submission" date="2020-05" db="EMBL/GenBank/DDBJ databases">
        <authorList>
            <person name="Kim H.-S."/>
            <person name="Proctor R.H."/>
            <person name="Brown D.W."/>
        </authorList>
    </citation>
    <scope>NUCLEOTIDE SEQUENCE</scope>
    <source>
        <strain evidence="2">NRRL 20472</strain>
    </source>
</reference>
<protein>
    <recommendedName>
        <fullName evidence="1">AB hydrolase-1 domain-containing protein</fullName>
    </recommendedName>
</protein>
<dbReference type="AlphaFoldDB" id="A0A8H4TRH8"/>
<dbReference type="InterPro" id="IPR000073">
    <property type="entry name" value="AB_hydrolase_1"/>
</dbReference>
<name>A0A8H4TRH8_9HYPO</name>
<evidence type="ECO:0000313" key="2">
    <source>
        <dbReference type="EMBL" id="KAF4962592.1"/>
    </source>
</evidence>
<dbReference type="PANTHER" id="PTHR37017">
    <property type="entry name" value="AB HYDROLASE-1 DOMAIN-CONTAINING PROTEIN-RELATED"/>
    <property type="match status" value="1"/>
</dbReference>
<organism evidence="2 3">
    <name type="scientific">Fusarium sarcochroum</name>
    <dbReference type="NCBI Taxonomy" id="1208366"/>
    <lineage>
        <taxon>Eukaryota</taxon>
        <taxon>Fungi</taxon>
        <taxon>Dikarya</taxon>
        <taxon>Ascomycota</taxon>
        <taxon>Pezizomycotina</taxon>
        <taxon>Sordariomycetes</taxon>
        <taxon>Hypocreomycetidae</taxon>
        <taxon>Hypocreales</taxon>
        <taxon>Nectriaceae</taxon>
        <taxon>Fusarium</taxon>
        <taxon>Fusarium lateritium species complex</taxon>
    </lineage>
</organism>
<evidence type="ECO:0000313" key="3">
    <source>
        <dbReference type="Proteomes" id="UP000622797"/>
    </source>
</evidence>
<comment type="caution">
    <text evidence="2">The sequence shown here is derived from an EMBL/GenBank/DDBJ whole genome shotgun (WGS) entry which is preliminary data.</text>
</comment>
<gene>
    <name evidence="2" type="ORF">FSARC_9370</name>
</gene>
<dbReference type="InterPro" id="IPR029058">
    <property type="entry name" value="AB_hydrolase_fold"/>
</dbReference>
<feature type="domain" description="AB hydrolase-1" evidence="1">
    <location>
        <begin position="8"/>
        <end position="234"/>
    </location>
</feature>
<dbReference type="Pfam" id="PF12697">
    <property type="entry name" value="Abhydrolase_6"/>
    <property type="match status" value="1"/>
</dbReference>
<dbReference type="InterPro" id="IPR052897">
    <property type="entry name" value="Sec-Metab_Biosynth_Hydrolase"/>
</dbReference>